<evidence type="ECO:0000313" key="4">
    <source>
        <dbReference type="Proteomes" id="UP000886723"/>
    </source>
</evidence>
<keyword evidence="1" id="KW-1133">Transmembrane helix</keyword>
<dbReference type="EMBL" id="DVON01000022">
    <property type="protein sequence ID" value="HIV11657.1"/>
    <property type="molecule type" value="Genomic_DNA"/>
</dbReference>
<reference evidence="3" key="1">
    <citation type="submission" date="2020-10" db="EMBL/GenBank/DDBJ databases">
        <authorList>
            <person name="Gilroy R."/>
        </authorList>
    </citation>
    <scope>NUCLEOTIDE SEQUENCE</scope>
    <source>
        <strain evidence="3">ChiBcec2-4451</strain>
    </source>
</reference>
<feature type="transmembrane region" description="Helical" evidence="1">
    <location>
        <begin position="41"/>
        <end position="60"/>
    </location>
</feature>
<protein>
    <submittedName>
        <fullName evidence="3">DUF4405 domain-containing protein</fullName>
    </submittedName>
</protein>
<feature type="transmembrane region" description="Helical" evidence="1">
    <location>
        <begin position="202"/>
        <end position="221"/>
    </location>
</feature>
<keyword evidence="1" id="KW-0472">Membrane</keyword>
<dbReference type="Pfam" id="PF14358">
    <property type="entry name" value="DUF4405"/>
    <property type="match status" value="1"/>
</dbReference>
<sequence>MKKGVFLKPKAVIKITVDVLMTLTLLFLMGYQFWGEAAHEWAGAGMFLLFAVHHVLNRNWYKTLLKGRYTPLRVFLLLIDGCLFLAMAGLMVSGIMLSNHVFAFLDIRSGLSFARLLHMAASYWGFVLMAAHLGLHWGMFMKMAGKALKISRPSLPRRILLFLCAAAIAAYGLAVFIGRDLLTYMLLRTQFVFLDFGEPVPLFYLDYLAMMGTFIFLGHYISRFLRKFAGNGKP</sequence>
<evidence type="ECO:0000256" key="1">
    <source>
        <dbReference type="SAM" id="Phobius"/>
    </source>
</evidence>
<name>A0A9D1NRU7_9FIRM</name>
<feature type="transmembrane region" description="Helical" evidence="1">
    <location>
        <begin position="72"/>
        <end position="96"/>
    </location>
</feature>
<reference evidence="3" key="2">
    <citation type="journal article" date="2021" name="PeerJ">
        <title>Extensive microbial diversity within the chicken gut microbiome revealed by metagenomics and culture.</title>
        <authorList>
            <person name="Gilroy R."/>
            <person name="Ravi A."/>
            <person name="Getino M."/>
            <person name="Pursley I."/>
            <person name="Horton D.L."/>
            <person name="Alikhan N.F."/>
            <person name="Baker D."/>
            <person name="Gharbi K."/>
            <person name="Hall N."/>
            <person name="Watson M."/>
            <person name="Adriaenssens E.M."/>
            <person name="Foster-Nyarko E."/>
            <person name="Jarju S."/>
            <person name="Secka A."/>
            <person name="Antonio M."/>
            <person name="Oren A."/>
            <person name="Chaudhuri R.R."/>
            <person name="La Ragione R."/>
            <person name="Hildebrand F."/>
            <person name="Pallen M.J."/>
        </authorList>
    </citation>
    <scope>NUCLEOTIDE SEQUENCE</scope>
    <source>
        <strain evidence="3">ChiBcec2-4451</strain>
    </source>
</reference>
<feature type="transmembrane region" description="Helical" evidence="1">
    <location>
        <begin position="12"/>
        <end position="35"/>
    </location>
</feature>
<gene>
    <name evidence="3" type="ORF">IAA63_00765</name>
</gene>
<feature type="transmembrane region" description="Helical" evidence="1">
    <location>
        <begin position="116"/>
        <end position="138"/>
    </location>
</feature>
<evidence type="ECO:0000313" key="3">
    <source>
        <dbReference type="EMBL" id="HIV11657.1"/>
    </source>
</evidence>
<comment type="caution">
    <text evidence="3">The sequence shown here is derived from an EMBL/GenBank/DDBJ whole genome shotgun (WGS) entry which is preliminary data.</text>
</comment>
<proteinExistence type="predicted"/>
<dbReference type="AlphaFoldDB" id="A0A9D1NRU7"/>
<dbReference type="InterPro" id="IPR025517">
    <property type="entry name" value="DUF4405"/>
</dbReference>
<evidence type="ECO:0000259" key="2">
    <source>
        <dbReference type="Pfam" id="PF14358"/>
    </source>
</evidence>
<accession>A0A9D1NRU7</accession>
<dbReference type="Proteomes" id="UP000886723">
    <property type="component" value="Unassembled WGS sequence"/>
</dbReference>
<keyword evidence="1" id="KW-0812">Transmembrane</keyword>
<feature type="transmembrane region" description="Helical" evidence="1">
    <location>
        <begin position="159"/>
        <end position="182"/>
    </location>
</feature>
<organism evidence="3 4">
    <name type="scientific">Candidatus Pullilachnospira stercoravium</name>
    <dbReference type="NCBI Taxonomy" id="2840913"/>
    <lineage>
        <taxon>Bacteria</taxon>
        <taxon>Bacillati</taxon>
        <taxon>Bacillota</taxon>
        <taxon>Clostridia</taxon>
        <taxon>Lachnospirales</taxon>
        <taxon>Lachnospiraceae</taxon>
        <taxon>Lachnospiraceae incertae sedis</taxon>
        <taxon>Candidatus Pullilachnospira</taxon>
    </lineage>
</organism>
<feature type="domain" description="Flavinylation-associated cytochrome" evidence="2">
    <location>
        <begin position="79"/>
        <end position="137"/>
    </location>
</feature>